<feature type="region of interest" description="Disordered" evidence="6">
    <location>
        <begin position="59"/>
        <end position="85"/>
    </location>
</feature>
<evidence type="ECO:0000256" key="5">
    <source>
        <dbReference type="PROSITE-ProRule" id="PRU00192"/>
    </source>
</evidence>
<dbReference type="InterPro" id="IPR001452">
    <property type="entry name" value="SH3_domain"/>
</dbReference>
<dbReference type="Gene3D" id="2.30.29.30">
    <property type="entry name" value="Pleckstrin-homology domain (PH domain)/Phosphotyrosine-binding domain (PTB)"/>
    <property type="match status" value="1"/>
</dbReference>
<comment type="subcellular location">
    <subcellularLocation>
        <location evidence="1">Cytoplasm</location>
    </subcellularLocation>
</comment>
<evidence type="ECO:0000256" key="2">
    <source>
        <dbReference type="ARBA" id="ARBA00009866"/>
    </source>
</evidence>
<dbReference type="InterPro" id="IPR006020">
    <property type="entry name" value="PTB/PI_dom"/>
</dbReference>
<dbReference type="InterPro" id="IPR011993">
    <property type="entry name" value="PH-like_dom_sf"/>
</dbReference>
<dbReference type="Proteomes" id="UP000085678">
    <property type="component" value="Unplaced"/>
</dbReference>
<feature type="domain" description="SH3" evidence="8">
    <location>
        <begin position="350"/>
        <end position="411"/>
    </location>
</feature>
<evidence type="ECO:0000256" key="6">
    <source>
        <dbReference type="SAM" id="MobiDB-lite"/>
    </source>
</evidence>
<comment type="similarity">
    <text evidence="2">Belongs to the JIP scaffold family.</text>
</comment>
<dbReference type="Pfam" id="PF00640">
    <property type="entry name" value="PID"/>
    <property type="match status" value="1"/>
</dbReference>
<dbReference type="InterPro" id="IPR036028">
    <property type="entry name" value="SH3-like_dom_sf"/>
</dbReference>
<evidence type="ECO:0000313" key="10">
    <source>
        <dbReference type="RefSeq" id="XP_013400397.1"/>
    </source>
</evidence>
<dbReference type="GO" id="GO:0005737">
    <property type="term" value="C:cytoplasm"/>
    <property type="evidence" value="ECO:0007669"/>
    <property type="project" value="UniProtKB-SubCell"/>
</dbReference>
<dbReference type="GO" id="GO:0005078">
    <property type="term" value="F:MAP-kinase scaffold activity"/>
    <property type="evidence" value="ECO:0007669"/>
    <property type="project" value="TreeGrafter"/>
</dbReference>
<protein>
    <submittedName>
        <fullName evidence="10">Uncharacterized protein LOC106166397 isoform X1</fullName>
    </submittedName>
</protein>
<feature type="region of interest" description="Disordered" evidence="6">
    <location>
        <begin position="126"/>
        <end position="230"/>
    </location>
</feature>
<evidence type="ECO:0000256" key="1">
    <source>
        <dbReference type="ARBA" id="ARBA00004496"/>
    </source>
</evidence>
<dbReference type="GO" id="GO:0007254">
    <property type="term" value="P:JNK cascade"/>
    <property type="evidence" value="ECO:0007669"/>
    <property type="project" value="TreeGrafter"/>
</dbReference>
<dbReference type="GO" id="GO:0046328">
    <property type="term" value="P:regulation of JNK cascade"/>
    <property type="evidence" value="ECO:0007669"/>
    <property type="project" value="InterPro"/>
</dbReference>
<reference evidence="10" key="1">
    <citation type="submission" date="2025-08" db="UniProtKB">
        <authorList>
            <consortium name="RefSeq"/>
        </authorList>
    </citation>
    <scope>IDENTIFICATION</scope>
    <source>
        <tissue evidence="10">Gonads</tissue>
    </source>
</reference>
<dbReference type="AlphaFoldDB" id="A0A1S3IQA3"/>
<dbReference type="InterPro" id="IPR047178">
    <property type="entry name" value="JIP1_scaffold"/>
</dbReference>
<dbReference type="FunFam" id="2.30.30.40:FF:000032">
    <property type="entry name" value="Putative C-Jun-amino-terminal kinase-interacting protein 2"/>
    <property type="match status" value="1"/>
</dbReference>
<dbReference type="CDD" id="cd11801">
    <property type="entry name" value="SH3_JIP1_like"/>
    <property type="match status" value="1"/>
</dbReference>
<dbReference type="FunCoup" id="A0A1S3IQA3">
    <property type="interactions" value="50"/>
</dbReference>
<dbReference type="GO" id="GO:0008432">
    <property type="term" value="F:JUN kinase binding"/>
    <property type="evidence" value="ECO:0007669"/>
    <property type="project" value="TreeGrafter"/>
</dbReference>
<dbReference type="CDD" id="cd01212">
    <property type="entry name" value="PTB_JIP"/>
    <property type="match status" value="1"/>
</dbReference>
<evidence type="ECO:0000256" key="3">
    <source>
        <dbReference type="ARBA" id="ARBA00022443"/>
    </source>
</evidence>
<evidence type="ECO:0000313" key="9">
    <source>
        <dbReference type="Proteomes" id="UP000085678"/>
    </source>
</evidence>
<dbReference type="InParanoid" id="A0A1S3IQA3"/>
<dbReference type="Gene3D" id="2.30.30.40">
    <property type="entry name" value="SH3 Domains"/>
    <property type="match status" value="1"/>
</dbReference>
<keyword evidence="9" id="KW-1185">Reference proteome</keyword>
<dbReference type="SMART" id="SM00462">
    <property type="entry name" value="PTB"/>
    <property type="match status" value="1"/>
</dbReference>
<keyword evidence="3 5" id="KW-0728">SH3 domain</keyword>
<dbReference type="PANTHER" id="PTHR47437:SF4">
    <property type="entry name" value="JNK-INTERACTING PROTEIN 1-LIKE PROTEIN"/>
    <property type="match status" value="1"/>
</dbReference>
<dbReference type="RefSeq" id="XP_013400397.1">
    <property type="nucleotide sequence ID" value="XM_013544943.1"/>
</dbReference>
<dbReference type="GeneID" id="106166397"/>
<dbReference type="OrthoDB" id="5965083at2759"/>
<dbReference type="STRING" id="7574.A0A1S3IQA3"/>
<gene>
    <name evidence="10" type="primary">LOC106166397</name>
</gene>
<dbReference type="SUPFAM" id="SSF50729">
    <property type="entry name" value="PH domain-like"/>
    <property type="match status" value="1"/>
</dbReference>
<dbReference type="KEGG" id="lak:106166397"/>
<proteinExistence type="inferred from homology"/>
<evidence type="ECO:0000256" key="4">
    <source>
        <dbReference type="ARBA" id="ARBA00022490"/>
    </source>
</evidence>
<feature type="compositionally biased region" description="Polar residues" evidence="6">
    <location>
        <begin position="70"/>
        <end position="81"/>
    </location>
</feature>
<feature type="domain" description="PID" evidence="7">
    <location>
        <begin position="426"/>
        <end position="587"/>
    </location>
</feature>
<organism evidence="9 10">
    <name type="scientific">Lingula anatina</name>
    <name type="common">Brachiopod</name>
    <name type="synonym">Lingula unguis</name>
    <dbReference type="NCBI Taxonomy" id="7574"/>
    <lineage>
        <taxon>Eukaryota</taxon>
        <taxon>Metazoa</taxon>
        <taxon>Spiralia</taxon>
        <taxon>Lophotrochozoa</taxon>
        <taxon>Brachiopoda</taxon>
        <taxon>Linguliformea</taxon>
        <taxon>Lingulata</taxon>
        <taxon>Lingulida</taxon>
        <taxon>Linguloidea</taxon>
        <taxon>Lingulidae</taxon>
        <taxon>Lingula</taxon>
    </lineage>
</organism>
<dbReference type="PROSITE" id="PS50002">
    <property type="entry name" value="SH3"/>
    <property type="match status" value="1"/>
</dbReference>
<dbReference type="SMART" id="SM00326">
    <property type="entry name" value="SH3"/>
    <property type="match status" value="1"/>
</dbReference>
<evidence type="ECO:0000259" key="8">
    <source>
        <dbReference type="PROSITE" id="PS50002"/>
    </source>
</evidence>
<dbReference type="SUPFAM" id="SSF50044">
    <property type="entry name" value="SH3-domain"/>
    <property type="match status" value="1"/>
</dbReference>
<feature type="region of interest" description="Disordered" evidence="6">
    <location>
        <begin position="310"/>
        <end position="335"/>
    </location>
</feature>
<evidence type="ECO:0000259" key="7">
    <source>
        <dbReference type="PROSITE" id="PS01179"/>
    </source>
</evidence>
<sequence length="599" mass="68353">MISTRERRNHSKKIEQKSYARDRYRLTHDVSPDESIDLGLDRDIIDLDDYYEENGISASTTEIKSRKPPTLNTKPVNSTFNLDRHGDGVNSVQDSFNIMGLSHKAEFNNNLEKEKTKWIYNYEDEYSKKKTSTSRQRQDTSDVISNGTGYENFPKNEYVRTAKNGQDAARADRKPRRLPQIPPSLSGEDEFQAVSNGTVPESQSERHDLHLPQHKASPMSISTSSEKSLAEEIWDAEHPQPSDRTPLQTPETFSPNLPFSDEGEEEYEENPHFFQRDRALTDDMHLKFNTTSANNKAFLSFDNVYLMEDSSPEEKPRKKPASPTQRLGKIPGVESKGAISRSSSCLSDLCIESTHRGAHKFIPRHSDEIAVEIGDPIYVEEEADDLWCHAVNLRTGKRGIFPSAYVYEKNLFHDEETEEDKNRVDKFMLYFLGSIEVNFHKGHDVLCQAIHKVALTRRMTLNTTPPPQCRLEISSFGIKMIVKTKSKDKAKEKESLSSSLSSLRSSFRKKLGKVLGNKDKSGNAHFFSLKNVSFCGFHPKNQKYFGFITKHPTEGRFACHVYIGETSTKPVAEAVGDAFKRFYQEYMAYSHPTEDIYLE</sequence>
<accession>A0A1S3IQA3</accession>
<dbReference type="Pfam" id="PF00018">
    <property type="entry name" value="SH3_1"/>
    <property type="match status" value="1"/>
</dbReference>
<feature type="compositionally biased region" description="Polar residues" evidence="6">
    <location>
        <begin position="193"/>
        <end position="202"/>
    </location>
</feature>
<dbReference type="PANTHER" id="PTHR47437">
    <property type="entry name" value="JNK-INTERACTING PROTEIN 1-LIKE PROTEIN"/>
    <property type="match status" value="1"/>
</dbReference>
<dbReference type="PROSITE" id="PS01179">
    <property type="entry name" value="PID"/>
    <property type="match status" value="1"/>
</dbReference>
<keyword evidence="4" id="KW-0963">Cytoplasm</keyword>
<name>A0A1S3IQA3_LINAN</name>